<dbReference type="Pfam" id="PF08280">
    <property type="entry name" value="HTH_Mga"/>
    <property type="match status" value="1"/>
</dbReference>
<proteinExistence type="predicted"/>
<dbReference type="PANTHER" id="PTHR34580:SF1">
    <property type="entry name" value="PROTEIN PAFC"/>
    <property type="match status" value="1"/>
</dbReference>
<dbReference type="EMBL" id="JADYTN010000002">
    <property type="protein sequence ID" value="MCF2562783.1"/>
    <property type="molecule type" value="Genomic_DNA"/>
</dbReference>
<dbReference type="PROSITE" id="PS52050">
    <property type="entry name" value="WYL"/>
    <property type="match status" value="1"/>
</dbReference>
<dbReference type="RefSeq" id="WP_094391487.1">
    <property type="nucleotide sequence ID" value="NZ_JADYTN010000002.1"/>
</dbReference>
<dbReference type="InterPro" id="IPR013199">
    <property type="entry name" value="HTH_Mga_DNA-bd_dom"/>
</dbReference>
<dbReference type="Proteomes" id="UP001200470">
    <property type="component" value="Unassembled WGS sequence"/>
</dbReference>
<feature type="domain" description="M protein trans-acting positive regulator (MGA) HTH" evidence="1">
    <location>
        <begin position="7"/>
        <end position="50"/>
    </location>
</feature>
<dbReference type="InterPro" id="IPR036390">
    <property type="entry name" value="WH_DNA-bd_sf"/>
</dbReference>
<reference evidence="2 3" key="1">
    <citation type="submission" date="2020-12" db="EMBL/GenBank/DDBJ databases">
        <title>Whole genome sequences of gut porcine anaerobes.</title>
        <authorList>
            <person name="Kubasova T."/>
            <person name="Jahodarova E."/>
            <person name="Rychlik I."/>
        </authorList>
    </citation>
    <scope>NUCLEOTIDE SEQUENCE [LARGE SCALE GENOMIC DNA]</scope>
    <source>
        <strain evidence="2 3">An925</strain>
    </source>
</reference>
<gene>
    <name evidence="2" type="ORF">I6E12_01445</name>
</gene>
<dbReference type="InterPro" id="IPR051534">
    <property type="entry name" value="CBASS_pafABC_assoc_protein"/>
</dbReference>
<evidence type="ECO:0000313" key="3">
    <source>
        <dbReference type="Proteomes" id="UP001200470"/>
    </source>
</evidence>
<accession>A0ABS9CCV2</accession>
<name>A0ABS9CCV2_9BACT</name>
<evidence type="ECO:0000313" key="2">
    <source>
        <dbReference type="EMBL" id="MCF2562783.1"/>
    </source>
</evidence>
<keyword evidence="3" id="KW-1185">Reference proteome</keyword>
<sequence>MRHDKLNRELSLLLLLTENKKLNVQQLCEKMELSKRTLYYYLDFFRDFGFEVEKRGTVYSIDKNSTYFTKLFRKVHFTEDEAIYIRRMLENYGGQGALVAHLKRKLDTLYDFNILADAQLREQQALNISVLYDAIKYHRNVILHHYSSPHSNSVSDRIVEPFMLMNDNREVRCYELTSKMNKTFKVARMESVELLADEWQHERQHRQMYTDIFMFSGEQQMRIKLRLGRLSANIIQEEYPLSAAYISKDNDTHWILELDVCSYIGIGRFVMGLFSDIEVLEDSGFCKYIHDKVKEMEEKIKNTP</sequence>
<dbReference type="PANTHER" id="PTHR34580">
    <property type="match status" value="1"/>
</dbReference>
<dbReference type="SUPFAM" id="SSF46785">
    <property type="entry name" value="Winged helix' DNA-binding domain"/>
    <property type="match status" value="1"/>
</dbReference>
<comment type="caution">
    <text evidence="2">The sequence shown here is derived from an EMBL/GenBank/DDBJ whole genome shotgun (WGS) entry which is preliminary data.</text>
</comment>
<protein>
    <submittedName>
        <fullName evidence="2">WYL domain-containing protein</fullName>
    </submittedName>
</protein>
<organism evidence="2 3">
    <name type="scientific">Xylanibacter brevis</name>
    <dbReference type="NCBI Taxonomy" id="83231"/>
    <lineage>
        <taxon>Bacteria</taxon>
        <taxon>Pseudomonadati</taxon>
        <taxon>Bacteroidota</taxon>
        <taxon>Bacteroidia</taxon>
        <taxon>Bacteroidales</taxon>
        <taxon>Prevotellaceae</taxon>
        <taxon>Xylanibacter</taxon>
    </lineage>
</organism>
<evidence type="ECO:0000259" key="1">
    <source>
        <dbReference type="Pfam" id="PF08280"/>
    </source>
</evidence>